<dbReference type="Pfam" id="PF00583">
    <property type="entry name" value="Acetyltransf_1"/>
    <property type="match status" value="1"/>
</dbReference>
<dbReference type="InterPro" id="IPR050680">
    <property type="entry name" value="YpeA/RimI_acetyltransf"/>
</dbReference>
<evidence type="ECO:0000259" key="3">
    <source>
        <dbReference type="PROSITE" id="PS51186"/>
    </source>
</evidence>
<name>A0AAD4Q0P7_9EURO</name>
<dbReference type="PANTHER" id="PTHR43420">
    <property type="entry name" value="ACETYLTRANSFERASE"/>
    <property type="match status" value="1"/>
</dbReference>
<dbReference type="SUPFAM" id="SSF55729">
    <property type="entry name" value="Acyl-CoA N-acyltransferases (Nat)"/>
    <property type="match status" value="1"/>
</dbReference>
<organism evidence="4 5">
    <name type="scientific">Talaromyces proteolyticus</name>
    <dbReference type="NCBI Taxonomy" id="1131652"/>
    <lineage>
        <taxon>Eukaryota</taxon>
        <taxon>Fungi</taxon>
        <taxon>Dikarya</taxon>
        <taxon>Ascomycota</taxon>
        <taxon>Pezizomycotina</taxon>
        <taxon>Eurotiomycetes</taxon>
        <taxon>Eurotiomycetidae</taxon>
        <taxon>Eurotiales</taxon>
        <taxon>Trichocomaceae</taxon>
        <taxon>Talaromyces</taxon>
        <taxon>Talaromyces sect. Bacilispori</taxon>
    </lineage>
</organism>
<protein>
    <recommendedName>
        <fullName evidence="3">N-acetyltransferase domain-containing protein</fullName>
    </recommendedName>
</protein>
<evidence type="ECO:0000313" key="4">
    <source>
        <dbReference type="EMBL" id="KAH8697413.1"/>
    </source>
</evidence>
<proteinExistence type="predicted"/>
<evidence type="ECO:0000256" key="1">
    <source>
        <dbReference type="ARBA" id="ARBA00022679"/>
    </source>
</evidence>
<feature type="domain" description="N-acetyltransferase" evidence="3">
    <location>
        <begin position="71"/>
        <end position="220"/>
    </location>
</feature>
<dbReference type="CDD" id="cd04301">
    <property type="entry name" value="NAT_SF"/>
    <property type="match status" value="1"/>
</dbReference>
<dbReference type="PANTHER" id="PTHR43420:SF47">
    <property type="entry name" value="N-ACETYLTRANSFERASE DOMAIN-CONTAINING PROTEIN"/>
    <property type="match status" value="1"/>
</dbReference>
<dbReference type="Proteomes" id="UP001201262">
    <property type="component" value="Unassembled WGS sequence"/>
</dbReference>
<accession>A0AAD4Q0P7</accession>
<gene>
    <name evidence="4" type="ORF">BGW36DRAFT_427377</name>
</gene>
<dbReference type="EMBL" id="JAJTJA010000006">
    <property type="protein sequence ID" value="KAH8697413.1"/>
    <property type="molecule type" value="Genomic_DNA"/>
</dbReference>
<sequence length="220" mass="24910">MARYRTAMNDIYLLPNGGQSSDELLRLVERYKTTRLTALQLDPAAFGSTYTREIQFTYETWLSRIQNPLSKTFLSIDSTNTNQTDEIPLAQSEWVGTLTVLGPKVTSEGTTLWNTFTRENSTHTPDLAAVRNSNAIYMMAGVFVHPGYRRQGRAQRLVDAAVKRVREEAKFAGASRITIILQVNTENQAAVRLYETAGFLAVSNEKTDWRGMTWEEQLTF</sequence>
<comment type="caution">
    <text evidence="4">The sequence shown here is derived from an EMBL/GenBank/DDBJ whole genome shotgun (WGS) entry which is preliminary data.</text>
</comment>
<dbReference type="InterPro" id="IPR000182">
    <property type="entry name" value="GNAT_dom"/>
</dbReference>
<dbReference type="GO" id="GO:0016747">
    <property type="term" value="F:acyltransferase activity, transferring groups other than amino-acyl groups"/>
    <property type="evidence" value="ECO:0007669"/>
    <property type="project" value="InterPro"/>
</dbReference>
<dbReference type="RefSeq" id="XP_046072114.1">
    <property type="nucleotide sequence ID" value="XM_046220403.1"/>
</dbReference>
<dbReference type="Gene3D" id="3.40.630.30">
    <property type="match status" value="1"/>
</dbReference>
<evidence type="ECO:0000313" key="5">
    <source>
        <dbReference type="Proteomes" id="UP001201262"/>
    </source>
</evidence>
<dbReference type="PROSITE" id="PS51186">
    <property type="entry name" value="GNAT"/>
    <property type="match status" value="1"/>
</dbReference>
<keyword evidence="2" id="KW-0012">Acyltransferase</keyword>
<keyword evidence="1" id="KW-0808">Transferase</keyword>
<dbReference type="InterPro" id="IPR016181">
    <property type="entry name" value="Acyl_CoA_acyltransferase"/>
</dbReference>
<evidence type="ECO:0000256" key="2">
    <source>
        <dbReference type="ARBA" id="ARBA00023315"/>
    </source>
</evidence>
<keyword evidence="5" id="KW-1185">Reference proteome</keyword>
<reference evidence="4" key="1">
    <citation type="submission" date="2021-12" db="EMBL/GenBank/DDBJ databases">
        <title>Convergent genome expansion in fungi linked to evolution of root-endophyte symbiosis.</title>
        <authorList>
            <consortium name="DOE Joint Genome Institute"/>
            <person name="Ke Y.-H."/>
            <person name="Bonito G."/>
            <person name="Liao H.-L."/>
            <person name="Looney B."/>
            <person name="Rojas-Flechas A."/>
            <person name="Nash J."/>
            <person name="Hameed K."/>
            <person name="Schadt C."/>
            <person name="Martin F."/>
            <person name="Crous P.W."/>
            <person name="Miettinen O."/>
            <person name="Magnuson J.K."/>
            <person name="Labbe J."/>
            <person name="Jacobson D."/>
            <person name="Doktycz M.J."/>
            <person name="Veneault-Fourrey C."/>
            <person name="Kuo A."/>
            <person name="Mondo S."/>
            <person name="Calhoun S."/>
            <person name="Riley R."/>
            <person name="Ohm R."/>
            <person name="LaButti K."/>
            <person name="Andreopoulos B."/>
            <person name="Pangilinan J."/>
            <person name="Nolan M."/>
            <person name="Tritt A."/>
            <person name="Clum A."/>
            <person name="Lipzen A."/>
            <person name="Daum C."/>
            <person name="Barry K."/>
            <person name="Grigoriev I.V."/>
            <person name="Vilgalys R."/>
        </authorList>
    </citation>
    <scope>NUCLEOTIDE SEQUENCE</scope>
    <source>
        <strain evidence="4">PMI_201</strain>
    </source>
</reference>
<dbReference type="GeneID" id="70250690"/>
<dbReference type="AlphaFoldDB" id="A0AAD4Q0P7"/>